<keyword evidence="4" id="KW-1185">Reference proteome</keyword>
<dbReference type="PANTHER" id="PTHR34980">
    <property type="entry name" value="INNER MEMBRANE PROTEIN-RELATED-RELATED"/>
    <property type="match status" value="1"/>
</dbReference>
<dbReference type="EMBL" id="CP014796">
    <property type="protein sequence ID" value="APX23978.1"/>
    <property type="molecule type" value="Genomic_DNA"/>
</dbReference>
<dbReference type="AlphaFoldDB" id="A0A1U7D792"/>
<protein>
    <submittedName>
        <fullName evidence="3">Putative membrane protein</fullName>
    </submittedName>
</protein>
<feature type="region of interest" description="Disordered" evidence="1">
    <location>
        <begin position="122"/>
        <end position="149"/>
    </location>
</feature>
<gene>
    <name evidence="3" type="ORF">Ga0080559_TMP3182</name>
</gene>
<feature type="transmembrane region" description="Helical" evidence="2">
    <location>
        <begin position="56"/>
        <end position="76"/>
    </location>
</feature>
<dbReference type="InterPro" id="IPR008523">
    <property type="entry name" value="DUF805"/>
</dbReference>
<name>A0A1U7D792_9RHOB</name>
<keyword evidence="2" id="KW-0812">Transmembrane</keyword>
<dbReference type="OrthoDB" id="9812349at2"/>
<dbReference type="STRING" id="1229727.Ga0080559_TMP3182"/>
<dbReference type="PANTHER" id="PTHR34980:SF2">
    <property type="entry name" value="INNER MEMBRANE PROTEIN YHAH-RELATED"/>
    <property type="match status" value="1"/>
</dbReference>
<reference evidence="3 4" key="1">
    <citation type="submission" date="2016-03" db="EMBL/GenBank/DDBJ databases">
        <title>Deep-sea bacteria in the southern Pacific.</title>
        <authorList>
            <person name="Tang K."/>
        </authorList>
    </citation>
    <scope>NUCLEOTIDE SEQUENCE [LARGE SCALE GENOMIC DNA]</scope>
    <source>
        <strain evidence="3 4">JLT2016</strain>
    </source>
</reference>
<dbReference type="KEGG" id="tpro:Ga0080559_TMP3182"/>
<organism evidence="3 4">
    <name type="scientific">Salipiger profundus</name>
    <dbReference type="NCBI Taxonomy" id="1229727"/>
    <lineage>
        <taxon>Bacteria</taxon>
        <taxon>Pseudomonadati</taxon>
        <taxon>Pseudomonadota</taxon>
        <taxon>Alphaproteobacteria</taxon>
        <taxon>Rhodobacterales</taxon>
        <taxon>Roseobacteraceae</taxon>
        <taxon>Salipiger</taxon>
    </lineage>
</organism>
<feature type="transmembrane region" description="Helical" evidence="2">
    <location>
        <begin position="27"/>
        <end position="44"/>
    </location>
</feature>
<feature type="transmembrane region" description="Helical" evidence="2">
    <location>
        <begin position="96"/>
        <end position="116"/>
    </location>
</feature>
<dbReference type="GO" id="GO:0005886">
    <property type="term" value="C:plasma membrane"/>
    <property type="evidence" value="ECO:0007669"/>
    <property type="project" value="TreeGrafter"/>
</dbReference>
<dbReference type="RefSeq" id="WP_076623906.1">
    <property type="nucleotide sequence ID" value="NZ_BMEW01000001.1"/>
</dbReference>
<dbReference type="Pfam" id="PF05656">
    <property type="entry name" value="DUF805"/>
    <property type="match status" value="1"/>
</dbReference>
<accession>A0A1U7D792</accession>
<evidence type="ECO:0000256" key="2">
    <source>
        <dbReference type="SAM" id="Phobius"/>
    </source>
</evidence>
<evidence type="ECO:0000256" key="1">
    <source>
        <dbReference type="SAM" id="MobiDB-lite"/>
    </source>
</evidence>
<proteinExistence type="predicted"/>
<keyword evidence="2" id="KW-1133">Transmembrane helix</keyword>
<evidence type="ECO:0000313" key="4">
    <source>
        <dbReference type="Proteomes" id="UP000186559"/>
    </source>
</evidence>
<keyword evidence="2" id="KW-0472">Membrane</keyword>
<evidence type="ECO:0000313" key="3">
    <source>
        <dbReference type="EMBL" id="APX23978.1"/>
    </source>
</evidence>
<dbReference type="Proteomes" id="UP000186559">
    <property type="component" value="Chromosome"/>
</dbReference>
<sequence length="192" mass="21028">MYSPVAAMESYISNAVTLNGRATRSEYWWPALVVGSATIAAGLADAMTVMRAMEDAALPPLGITAYWSPILSLVTFVPNFTAAIRRLHDSGRSGGWTLVTLVPFLGVLVYLVLLLMPSERHENAWGSPRDPGVAPPRPRSARPAAEAQARRPLDAYAVLLQAAAEPSPEEIARRRQEVHEYFMRNVSRRATT</sequence>